<dbReference type="NCBIfam" id="TIGR02532">
    <property type="entry name" value="IV_pilin_GFxxxE"/>
    <property type="match status" value="1"/>
</dbReference>
<feature type="domain" description="Type II secretion system protein GspG C-terminal" evidence="11">
    <location>
        <begin position="56"/>
        <end position="161"/>
    </location>
</feature>
<dbReference type="AlphaFoldDB" id="A0A2Z2NZF1"/>
<evidence type="ECO:0000256" key="10">
    <source>
        <dbReference type="SAM" id="Phobius"/>
    </source>
</evidence>
<dbReference type="KEGG" id="gai:IMCC3135_33045"/>
<keyword evidence="7 10" id="KW-0812">Transmembrane</keyword>
<evidence type="ECO:0000256" key="1">
    <source>
        <dbReference type="ARBA" id="ARBA00004377"/>
    </source>
</evidence>
<keyword evidence="9 10" id="KW-0472">Membrane</keyword>
<accession>A0A2Z2NZF1</accession>
<dbReference type="SUPFAM" id="SSF54523">
    <property type="entry name" value="Pili subunits"/>
    <property type="match status" value="1"/>
</dbReference>
<name>A0A2Z2NZF1_9GAMM</name>
<feature type="transmembrane region" description="Helical" evidence="10">
    <location>
        <begin position="35"/>
        <end position="57"/>
    </location>
</feature>
<dbReference type="InterPro" id="IPR012902">
    <property type="entry name" value="N_methyl_site"/>
</dbReference>
<evidence type="ECO:0000313" key="12">
    <source>
        <dbReference type="EMBL" id="ASJ76653.1"/>
    </source>
</evidence>
<evidence type="ECO:0000256" key="5">
    <source>
        <dbReference type="ARBA" id="ARBA00022481"/>
    </source>
</evidence>
<organism evidence="12 13">
    <name type="scientific">Granulosicoccus antarcticus IMCC3135</name>
    <dbReference type="NCBI Taxonomy" id="1192854"/>
    <lineage>
        <taxon>Bacteria</taxon>
        <taxon>Pseudomonadati</taxon>
        <taxon>Pseudomonadota</taxon>
        <taxon>Gammaproteobacteria</taxon>
        <taxon>Chromatiales</taxon>
        <taxon>Granulosicoccaceae</taxon>
        <taxon>Granulosicoccus</taxon>
    </lineage>
</organism>
<dbReference type="GO" id="GO:0015627">
    <property type="term" value="C:type II protein secretion system complex"/>
    <property type="evidence" value="ECO:0007669"/>
    <property type="project" value="InterPro"/>
</dbReference>
<evidence type="ECO:0000256" key="8">
    <source>
        <dbReference type="ARBA" id="ARBA00022989"/>
    </source>
</evidence>
<dbReference type="PANTHER" id="PTHR30093">
    <property type="entry name" value="GENERAL SECRETION PATHWAY PROTEIN G"/>
    <property type="match status" value="1"/>
</dbReference>
<proteinExistence type="inferred from homology"/>
<evidence type="ECO:0000256" key="6">
    <source>
        <dbReference type="ARBA" id="ARBA00022519"/>
    </source>
</evidence>
<dbReference type="Pfam" id="PF07963">
    <property type="entry name" value="N_methyl"/>
    <property type="match status" value="1"/>
</dbReference>
<dbReference type="PANTHER" id="PTHR30093:SF44">
    <property type="entry name" value="TYPE II SECRETION SYSTEM CORE PROTEIN G"/>
    <property type="match status" value="1"/>
</dbReference>
<dbReference type="Pfam" id="PF08334">
    <property type="entry name" value="T2SSG"/>
    <property type="match status" value="1"/>
</dbReference>
<dbReference type="Gene3D" id="3.30.700.10">
    <property type="entry name" value="Glycoprotein, Type 4 Pilin"/>
    <property type="match status" value="1"/>
</dbReference>
<dbReference type="InterPro" id="IPR013545">
    <property type="entry name" value="T2SS_protein-GspG_C"/>
</dbReference>
<dbReference type="OrthoDB" id="9795612at2"/>
<sequence>MGKQIHQGAVLTARCTKFTANTATVRRKRQSGFTLIEIMVVVAIIAILGATVVPLIMDRPNEARVVRAKNDIASFSSALELYKLDNFNYPSTEQGLEALVTKPTGDPEPANWNGRGYVKKLSKDPWGREYIYQNEEGDFEIISLGNDGVEGGEEFDADISNFDPS</sequence>
<evidence type="ECO:0000256" key="7">
    <source>
        <dbReference type="ARBA" id="ARBA00022692"/>
    </source>
</evidence>
<keyword evidence="6" id="KW-0997">Cell inner membrane</keyword>
<dbReference type="PROSITE" id="PS00409">
    <property type="entry name" value="PROKAR_NTER_METHYL"/>
    <property type="match status" value="1"/>
</dbReference>
<keyword evidence="4" id="KW-1003">Cell membrane</keyword>
<evidence type="ECO:0000256" key="3">
    <source>
        <dbReference type="ARBA" id="ARBA00020042"/>
    </source>
</evidence>
<dbReference type="RefSeq" id="WP_088921404.1">
    <property type="nucleotide sequence ID" value="NZ_CP018632.1"/>
</dbReference>
<dbReference type="PRINTS" id="PR00813">
    <property type="entry name" value="BCTERIALGSPG"/>
</dbReference>
<comment type="subcellular location">
    <subcellularLocation>
        <location evidence="1">Cell inner membrane</location>
        <topology evidence="1">Single-pass membrane protein</topology>
    </subcellularLocation>
</comment>
<dbReference type="GO" id="GO:0005886">
    <property type="term" value="C:plasma membrane"/>
    <property type="evidence" value="ECO:0007669"/>
    <property type="project" value="UniProtKB-SubCell"/>
</dbReference>
<keyword evidence="13" id="KW-1185">Reference proteome</keyword>
<evidence type="ECO:0000256" key="4">
    <source>
        <dbReference type="ARBA" id="ARBA00022475"/>
    </source>
</evidence>
<dbReference type="Proteomes" id="UP000250079">
    <property type="component" value="Chromosome"/>
</dbReference>
<keyword evidence="8 10" id="KW-1133">Transmembrane helix</keyword>
<protein>
    <recommendedName>
        <fullName evidence="3">Type II secretion system core protein G</fullName>
    </recommendedName>
</protein>
<dbReference type="GO" id="GO:0015628">
    <property type="term" value="P:protein secretion by the type II secretion system"/>
    <property type="evidence" value="ECO:0007669"/>
    <property type="project" value="InterPro"/>
</dbReference>
<dbReference type="InterPro" id="IPR045584">
    <property type="entry name" value="Pilin-like"/>
</dbReference>
<gene>
    <name evidence="12" type="primary">xcpT</name>
    <name evidence="12" type="ORF">IMCC3135_33045</name>
</gene>
<dbReference type="NCBIfam" id="TIGR01710">
    <property type="entry name" value="typeII_sec_gspG"/>
    <property type="match status" value="1"/>
</dbReference>
<evidence type="ECO:0000256" key="2">
    <source>
        <dbReference type="ARBA" id="ARBA00009984"/>
    </source>
</evidence>
<reference evidence="12 13" key="1">
    <citation type="submission" date="2016-12" db="EMBL/GenBank/DDBJ databases">
        <authorList>
            <person name="Song W.-J."/>
            <person name="Kurnit D.M."/>
        </authorList>
    </citation>
    <scope>NUCLEOTIDE SEQUENCE [LARGE SCALE GENOMIC DNA]</scope>
    <source>
        <strain evidence="12 13">IMCC3135</strain>
    </source>
</reference>
<comment type="similarity">
    <text evidence="2">Belongs to the GSP G family.</text>
</comment>
<keyword evidence="5" id="KW-0488">Methylation</keyword>
<evidence type="ECO:0000313" key="13">
    <source>
        <dbReference type="Proteomes" id="UP000250079"/>
    </source>
</evidence>
<dbReference type="InterPro" id="IPR000983">
    <property type="entry name" value="Bac_GSPG_pilin"/>
</dbReference>
<evidence type="ECO:0000256" key="9">
    <source>
        <dbReference type="ARBA" id="ARBA00023136"/>
    </source>
</evidence>
<dbReference type="EMBL" id="CP018632">
    <property type="protein sequence ID" value="ASJ76653.1"/>
    <property type="molecule type" value="Genomic_DNA"/>
</dbReference>
<evidence type="ECO:0000259" key="11">
    <source>
        <dbReference type="Pfam" id="PF08334"/>
    </source>
</evidence>
<dbReference type="InterPro" id="IPR010054">
    <property type="entry name" value="Type2_sec_GspG"/>
</dbReference>